<evidence type="ECO:0000256" key="1">
    <source>
        <dbReference type="SAM" id="MobiDB-lite"/>
    </source>
</evidence>
<sequence>MHEFSEQQVTSNVDDPSYEIQDVQLDQSAPGSSSLFPLSSSDDADRDEENSVDKYYLKVAAANPLDVPAGKIDKFLKSKTRRRY</sequence>
<evidence type="ECO:0000313" key="3">
    <source>
        <dbReference type="Proteomes" id="UP000179807"/>
    </source>
</evidence>
<reference evidence="2" key="1">
    <citation type="submission" date="2016-10" db="EMBL/GenBank/DDBJ databases">
        <authorList>
            <person name="Benchimol M."/>
            <person name="Almeida L.G."/>
            <person name="Vasconcelos A.T."/>
            <person name="Perreira-Neves A."/>
            <person name="Rosa I.A."/>
            <person name="Tasca T."/>
            <person name="Bogo M.R."/>
            <person name="de Souza W."/>
        </authorList>
    </citation>
    <scope>NUCLEOTIDE SEQUENCE [LARGE SCALE GENOMIC DNA]</scope>
    <source>
        <strain evidence="2">K</strain>
    </source>
</reference>
<protein>
    <submittedName>
        <fullName evidence="2">Uncharacterized protein</fullName>
    </submittedName>
</protein>
<accession>A0A1J4JRF6</accession>
<dbReference type="Proteomes" id="UP000179807">
    <property type="component" value="Unassembled WGS sequence"/>
</dbReference>
<name>A0A1J4JRF6_9EUKA</name>
<dbReference type="RefSeq" id="XP_068353236.1">
    <property type="nucleotide sequence ID" value="XM_068494074.1"/>
</dbReference>
<organism evidence="2 3">
    <name type="scientific">Tritrichomonas foetus</name>
    <dbReference type="NCBI Taxonomy" id="1144522"/>
    <lineage>
        <taxon>Eukaryota</taxon>
        <taxon>Metamonada</taxon>
        <taxon>Parabasalia</taxon>
        <taxon>Tritrichomonadida</taxon>
        <taxon>Tritrichomonadidae</taxon>
        <taxon>Tritrichomonas</taxon>
    </lineage>
</organism>
<gene>
    <name evidence="2" type="ORF">TRFO_08072</name>
</gene>
<comment type="caution">
    <text evidence="2">The sequence shown here is derived from an EMBL/GenBank/DDBJ whole genome shotgun (WGS) entry which is preliminary data.</text>
</comment>
<proteinExistence type="predicted"/>
<feature type="region of interest" description="Disordered" evidence="1">
    <location>
        <begin position="1"/>
        <end position="50"/>
    </location>
</feature>
<dbReference type="AlphaFoldDB" id="A0A1J4JRF6"/>
<dbReference type="EMBL" id="MLAK01000971">
    <property type="protein sequence ID" value="OHT00100.1"/>
    <property type="molecule type" value="Genomic_DNA"/>
</dbReference>
<feature type="compositionally biased region" description="Polar residues" evidence="1">
    <location>
        <begin position="1"/>
        <end position="14"/>
    </location>
</feature>
<dbReference type="GeneID" id="94828778"/>
<keyword evidence="3" id="KW-1185">Reference proteome</keyword>
<dbReference type="VEuPathDB" id="TrichDB:TRFO_08072"/>
<evidence type="ECO:0000313" key="2">
    <source>
        <dbReference type="EMBL" id="OHT00100.1"/>
    </source>
</evidence>
<feature type="compositionally biased region" description="Low complexity" evidence="1">
    <location>
        <begin position="28"/>
        <end position="41"/>
    </location>
</feature>